<dbReference type="Proteomes" id="UP000735302">
    <property type="component" value="Unassembled WGS sequence"/>
</dbReference>
<accession>A0AAV3ZZD4</accession>
<name>A0AAV3ZZD4_9GAST</name>
<sequence>MRSGSFDLQNSSSVRFIPASSRLGLGISFTTAWIEFLIVLLRPRNLWPTGLEPSIERSVSILGRYLYPLGHQCAFPPKLGTLGRPNGANRSLLPVHKSVRYFHSSRSGGDNIPCFQSTKP</sequence>
<evidence type="ECO:0000313" key="2">
    <source>
        <dbReference type="Proteomes" id="UP000735302"/>
    </source>
</evidence>
<dbReference type="AlphaFoldDB" id="A0AAV3ZZD4"/>
<evidence type="ECO:0000313" key="1">
    <source>
        <dbReference type="EMBL" id="GFO00560.1"/>
    </source>
</evidence>
<organism evidence="1 2">
    <name type="scientific">Plakobranchus ocellatus</name>
    <dbReference type="NCBI Taxonomy" id="259542"/>
    <lineage>
        <taxon>Eukaryota</taxon>
        <taxon>Metazoa</taxon>
        <taxon>Spiralia</taxon>
        <taxon>Lophotrochozoa</taxon>
        <taxon>Mollusca</taxon>
        <taxon>Gastropoda</taxon>
        <taxon>Heterobranchia</taxon>
        <taxon>Euthyneura</taxon>
        <taxon>Panpulmonata</taxon>
        <taxon>Sacoglossa</taxon>
        <taxon>Placobranchoidea</taxon>
        <taxon>Plakobranchidae</taxon>
        <taxon>Plakobranchus</taxon>
    </lineage>
</organism>
<protein>
    <submittedName>
        <fullName evidence="1">Uncharacterized protein</fullName>
    </submittedName>
</protein>
<proteinExistence type="predicted"/>
<comment type="caution">
    <text evidence="1">The sequence shown here is derived from an EMBL/GenBank/DDBJ whole genome shotgun (WGS) entry which is preliminary data.</text>
</comment>
<keyword evidence="2" id="KW-1185">Reference proteome</keyword>
<dbReference type="EMBL" id="BLXT01003136">
    <property type="protein sequence ID" value="GFO00560.1"/>
    <property type="molecule type" value="Genomic_DNA"/>
</dbReference>
<gene>
    <name evidence="1" type="ORF">PoB_002706500</name>
</gene>
<reference evidence="1 2" key="1">
    <citation type="journal article" date="2021" name="Elife">
        <title>Chloroplast acquisition without the gene transfer in kleptoplastic sea slugs, Plakobranchus ocellatus.</title>
        <authorList>
            <person name="Maeda T."/>
            <person name="Takahashi S."/>
            <person name="Yoshida T."/>
            <person name="Shimamura S."/>
            <person name="Takaki Y."/>
            <person name="Nagai Y."/>
            <person name="Toyoda A."/>
            <person name="Suzuki Y."/>
            <person name="Arimoto A."/>
            <person name="Ishii H."/>
            <person name="Satoh N."/>
            <person name="Nishiyama T."/>
            <person name="Hasebe M."/>
            <person name="Maruyama T."/>
            <person name="Minagawa J."/>
            <person name="Obokata J."/>
            <person name="Shigenobu S."/>
        </authorList>
    </citation>
    <scope>NUCLEOTIDE SEQUENCE [LARGE SCALE GENOMIC DNA]</scope>
</reference>